<evidence type="ECO:0000313" key="2">
    <source>
        <dbReference type="EMBL" id="CAB4340210.1"/>
    </source>
</evidence>
<protein>
    <submittedName>
        <fullName evidence="2">Unannotated protein</fullName>
    </submittedName>
</protein>
<organism evidence="2">
    <name type="scientific">freshwater metagenome</name>
    <dbReference type="NCBI Taxonomy" id="449393"/>
    <lineage>
        <taxon>unclassified sequences</taxon>
        <taxon>metagenomes</taxon>
        <taxon>ecological metagenomes</taxon>
    </lineage>
</organism>
<name>A0A6J5ZIB0_9ZZZZ</name>
<reference evidence="2" key="1">
    <citation type="submission" date="2020-05" db="EMBL/GenBank/DDBJ databases">
        <authorList>
            <person name="Chiriac C."/>
            <person name="Salcher M."/>
            <person name="Ghai R."/>
            <person name="Kavagutti S V."/>
        </authorList>
    </citation>
    <scope>NUCLEOTIDE SEQUENCE</scope>
</reference>
<evidence type="ECO:0000256" key="1">
    <source>
        <dbReference type="SAM" id="Phobius"/>
    </source>
</evidence>
<feature type="transmembrane region" description="Helical" evidence="1">
    <location>
        <begin position="29"/>
        <end position="48"/>
    </location>
</feature>
<gene>
    <name evidence="2" type="ORF">UFOPK4080_00845</name>
</gene>
<dbReference type="EMBL" id="CAESAG010000143">
    <property type="protein sequence ID" value="CAB4340210.1"/>
    <property type="molecule type" value="Genomic_DNA"/>
</dbReference>
<sequence length="54" mass="5671">MYAAKIIPVAIAGPIADRPKPTRLSVPVIFSYLSFDISLVWSGLVLVGKGAGDV</sequence>
<dbReference type="AlphaFoldDB" id="A0A6J5ZIB0"/>
<accession>A0A6J5ZIB0</accession>
<keyword evidence="1" id="KW-1133">Transmembrane helix</keyword>
<proteinExistence type="predicted"/>
<keyword evidence="1" id="KW-0812">Transmembrane</keyword>
<keyword evidence="1" id="KW-0472">Membrane</keyword>